<name>A0ABR2PZT1_9ROSI</name>
<evidence type="ECO:0000313" key="1">
    <source>
        <dbReference type="EMBL" id="KAK8993722.1"/>
    </source>
</evidence>
<accession>A0ABR2PZT1</accession>
<dbReference type="EMBL" id="JBBPBN010000048">
    <property type="protein sequence ID" value="KAK8993722.1"/>
    <property type="molecule type" value="Genomic_DNA"/>
</dbReference>
<protein>
    <submittedName>
        <fullName evidence="1">Uncharacterized protein</fullName>
    </submittedName>
</protein>
<proteinExistence type="predicted"/>
<reference evidence="1 2" key="1">
    <citation type="journal article" date="2024" name="G3 (Bethesda)">
        <title>Genome assembly of Hibiscus sabdariffa L. provides insights into metabolisms of medicinal natural products.</title>
        <authorList>
            <person name="Kim T."/>
        </authorList>
    </citation>
    <scope>NUCLEOTIDE SEQUENCE [LARGE SCALE GENOMIC DNA]</scope>
    <source>
        <strain evidence="1">TK-2024</strain>
        <tissue evidence="1">Old leaves</tissue>
    </source>
</reference>
<gene>
    <name evidence="1" type="ORF">V6N11_007943</name>
</gene>
<comment type="caution">
    <text evidence="1">The sequence shown here is derived from an EMBL/GenBank/DDBJ whole genome shotgun (WGS) entry which is preliminary data.</text>
</comment>
<dbReference type="Proteomes" id="UP001396334">
    <property type="component" value="Unassembled WGS sequence"/>
</dbReference>
<evidence type="ECO:0000313" key="2">
    <source>
        <dbReference type="Proteomes" id="UP001396334"/>
    </source>
</evidence>
<organism evidence="1 2">
    <name type="scientific">Hibiscus sabdariffa</name>
    <name type="common">roselle</name>
    <dbReference type="NCBI Taxonomy" id="183260"/>
    <lineage>
        <taxon>Eukaryota</taxon>
        <taxon>Viridiplantae</taxon>
        <taxon>Streptophyta</taxon>
        <taxon>Embryophyta</taxon>
        <taxon>Tracheophyta</taxon>
        <taxon>Spermatophyta</taxon>
        <taxon>Magnoliopsida</taxon>
        <taxon>eudicotyledons</taxon>
        <taxon>Gunneridae</taxon>
        <taxon>Pentapetalae</taxon>
        <taxon>rosids</taxon>
        <taxon>malvids</taxon>
        <taxon>Malvales</taxon>
        <taxon>Malvaceae</taxon>
        <taxon>Malvoideae</taxon>
        <taxon>Hibiscus</taxon>
    </lineage>
</organism>
<keyword evidence="2" id="KW-1185">Reference proteome</keyword>
<sequence length="106" mass="12012">MPRCLMIQGLELATIQRLGVTGSLSRSFKGKRTGDVRILPRPILANLDHSRPELSRDTNVQEILDPGDPSRIVDRVLYSSDEEDMLEWAEEDAMIDAEEEQHPLVQ</sequence>